<proteinExistence type="predicted"/>
<accession>A0A1H8PED8</accession>
<evidence type="ECO:0000313" key="5">
    <source>
        <dbReference type="Proteomes" id="UP000198939"/>
    </source>
</evidence>
<keyword evidence="5" id="KW-1185">Reference proteome</keyword>
<sequence>MSISTILGRSIIALTIAVAPVGGAALGLSGVAYAKGGNGNGNSGGGNGNGNGGGNGNGNGGNHAGGSSSQGKSDTAGSHGRSKNGNSSGDRPTLKSLFTHEKKAAPTTKSKAAPTTKSKVAPTSKSKVATTTKVKAPAADFASLSSLNRNYHAYIHSNDPRMAAVSAYVMAYAEFEAENGPDAIPTDPALSDEALRDALSSFTKGGEVTDEALEEAKDILGVGPAVGKIDQIRDTLPAEESVTDPDASEPVESDAPPVTVIVEQP</sequence>
<dbReference type="STRING" id="501024.RTCCBAU85039_3854"/>
<dbReference type="Proteomes" id="UP000183063">
    <property type="component" value="Unassembled WGS sequence"/>
</dbReference>
<dbReference type="EMBL" id="FNXB01000019">
    <property type="protein sequence ID" value="SEI03188.1"/>
    <property type="molecule type" value="Genomic_DNA"/>
</dbReference>
<evidence type="ECO:0000313" key="2">
    <source>
        <dbReference type="EMBL" id="SEI03188.1"/>
    </source>
</evidence>
<name>A0A1H8PED8_9HYPH</name>
<reference evidence="2" key="2">
    <citation type="submission" date="2016-10" db="EMBL/GenBank/DDBJ databases">
        <authorList>
            <person name="de Groot N.N."/>
        </authorList>
    </citation>
    <scope>NUCLEOTIDE SEQUENCE [LARGE SCALE GENOMIC DNA]</scope>
    <source>
        <strain evidence="2">CCBAU85039</strain>
    </source>
</reference>
<feature type="compositionally biased region" description="Gly residues" evidence="1">
    <location>
        <begin position="40"/>
        <end position="64"/>
    </location>
</feature>
<gene>
    <name evidence="2" type="ORF">RTCCBAU85039_3854</name>
    <name evidence="3" type="ORF">SAMN05216228_1016147</name>
</gene>
<evidence type="ECO:0000313" key="4">
    <source>
        <dbReference type="Proteomes" id="UP000183063"/>
    </source>
</evidence>
<organism evidence="2 4">
    <name type="scientific">Rhizobium tibeticum</name>
    <dbReference type="NCBI Taxonomy" id="501024"/>
    <lineage>
        <taxon>Bacteria</taxon>
        <taxon>Pseudomonadati</taxon>
        <taxon>Pseudomonadota</taxon>
        <taxon>Alphaproteobacteria</taxon>
        <taxon>Hyphomicrobiales</taxon>
        <taxon>Rhizobiaceae</taxon>
        <taxon>Rhizobium/Agrobacterium group</taxon>
        <taxon>Rhizobium</taxon>
    </lineage>
</organism>
<dbReference type="Proteomes" id="UP000198939">
    <property type="component" value="Unassembled WGS sequence"/>
</dbReference>
<evidence type="ECO:0000256" key="1">
    <source>
        <dbReference type="SAM" id="MobiDB-lite"/>
    </source>
</evidence>
<dbReference type="EMBL" id="FOCV01000016">
    <property type="protein sequence ID" value="SEO40295.1"/>
    <property type="molecule type" value="Genomic_DNA"/>
</dbReference>
<reference evidence="4" key="1">
    <citation type="submission" date="2016-10" db="EMBL/GenBank/DDBJ databases">
        <authorList>
            <person name="Wibberg D."/>
        </authorList>
    </citation>
    <scope>NUCLEOTIDE SEQUENCE [LARGE SCALE GENOMIC DNA]</scope>
</reference>
<feature type="region of interest" description="Disordered" evidence="1">
    <location>
        <begin position="236"/>
        <end position="265"/>
    </location>
</feature>
<evidence type="ECO:0000313" key="3">
    <source>
        <dbReference type="EMBL" id="SEO40295.1"/>
    </source>
</evidence>
<reference evidence="3 5" key="3">
    <citation type="submission" date="2016-10" db="EMBL/GenBank/DDBJ databases">
        <authorList>
            <person name="Varghese N."/>
            <person name="Submissions S."/>
        </authorList>
    </citation>
    <scope>NUCLEOTIDE SEQUENCE [LARGE SCALE GENOMIC DNA]</scope>
    <source>
        <strain evidence="3 5">CGMCC 1.7071</strain>
    </source>
</reference>
<feature type="region of interest" description="Disordered" evidence="1">
    <location>
        <begin position="40"/>
        <end position="126"/>
    </location>
</feature>
<dbReference type="AlphaFoldDB" id="A0A1H8PED8"/>
<feature type="compositionally biased region" description="Acidic residues" evidence="1">
    <location>
        <begin position="241"/>
        <end position="252"/>
    </location>
</feature>
<feature type="compositionally biased region" description="Low complexity" evidence="1">
    <location>
        <begin position="105"/>
        <end position="126"/>
    </location>
</feature>
<protein>
    <submittedName>
        <fullName evidence="2">Uncharacterized protein</fullName>
    </submittedName>
</protein>